<feature type="transmembrane region" description="Helical" evidence="2">
    <location>
        <begin position="635"/>
        <end position="657"/>
    </location>
</feature>
<feature type="compositionally biased region" description="Polar residues" evidence="1">
    <location>
        <begin position="8"/>
        <end position="26"/>
    </location>
</feature>
<keyword evidence="2" id="KW-0812">Transmembrane</keyword>
<sequence>MELGFALQGSSCKPSSSTSELSQRRATTYRPLCSASEVAESTLEPQESLSTPVIVLETNPTAMDPGPRHHMIRRSFEEFLSSEKELELAASRPPVGRGKKKDKENQSWYARKVLLSLSSGLSNLTAPEKHPSIIVIGQLFLLTLAWSFYLVLLLKESIPLPFYLAIRIRNDPTTFTLVLTLISTAISALSSLMLSLSIRYAANYYLLRRSLKVYTLGSTIKMLNNSVIFDPLHPSWTFITLGVMIAVGTQTAGWSALMTPVPIITETPVKGLEVEITDNPSNAMYFTESELNVKFNRPETGSLPSLMFSGFNGLTVQSGQPTMTNLNGWNFLNTTAGVLPPVLPILIRDPISPDQVKILNTSSQNSSTWSIPIFSLTSKHPLPQGFATNLVIHDHQGFTADVSCSGSGIQVDIPPLNYTNQIITIPNPDPYLMSSFMQAYEFSRICGNTTHRSNVFYVLDNSPDIDNSPDMCIGLACPIESEKIGPTANNIIIYMPNALHAISCNISTQVTVVEVDYNNTATPKVLSVRQNAWSNNLSDFIITELERLFWYSQRTESNDIFDLFSQSDLFAIGPVSSLEAFIKGFIEYTISNLRGSLPPEQAIWGFANHIQPPAQVHQIAGTYYTSTIGFGRRSLIALLPITVVGVASLCILSFILFKKRRDNRVHNLQNLDLLKPLSEEPHLQLTPDTSITPKGLDGESYKPERGVEIFDVGDPFHLLAVASAGGIAGTFGDKFSEIGIKMGHAIRVKLGRVDEEGGTGRVGLVHA</sequence>
<dbReference type="HOGENOM" id="CLU_364094_0_0_1"/>
<feature type="transmembrane region" description="Helical" evidence="2">
    <location>
        <begin position="175"/>
        <end position="202"/>
    </location>
</feature>
<keyword evidence="4" id="KW-1185">Reference proteome</keyword>
<feature type="transmembrane region" description="Helical" evidence="2">
    <location>
        <begin position="132"/>
        <end position="154"/>
    </location>
</feature>
<dbReference type="OrthoDB" id="3351168at2759"/>
<evidence type="ECO:0000313" key="3">
    <source>
        <dbReference type="EMBL" id="KDR79679.1"/>
    </source>
</evidence>
<evidence type="ECO:0000256" key="2">
    <source>
        <dbReference type="SAM" id="Phobius"/>
    </source>
</evidence>
<accession>A0A067TID2</accession>
<name>A0A067TID2_GALM3</name>
<reference evidence="4" key="1">
    <citation type="journal article" date="2014" name="Proc. Natl. Acad. Sci. U.S.A.">
        <title>Extensive sampling of basidiomycete genomes demonstrates inadequacy of the white-rot/brown-rot paradigm for wood decay fungi.</title>
        <authorList>
            <person name="Riley R."/>
            <person name="Salamov A.A."/>
            <person name="Brown D.W."/>
            <person name="Nagy L.G."/>
            <person name="Floudas D."/>
            <person name="Held B.W."/>
            <person name="Levasseur A."/>
            <person name="Lombard V."/>
            <person name="Morin E."/>
            <person name="Otillar R."/>
            <person name="Lindquist E.A."/>
            <person name="Sun H."/>
            <person name="LaButti K.M."/>
            <person name="Schmutz J."/>
            <person name="Jabbour D."/>
            <person name="Luo H."/>
            <person name="Baker S.E."/>
            <person name="Pisabarro A.G."/>
            <person name="Walton J.D."/>
            <person name="Blanchette R.A."/>
            <person name="Henrissat B."/>
            <person name="Martin F."/>
            <person name="Cullen D."/>
            <person name="Hibbett D.S."/>
            <person name="Grigoriev I.V."/>
        </authorList>
    </citation>
    <scope>NUCLEOTIDE SEQUENCE [LARGE SCALE GENOMIC DNA]</scope>
    <source>
        <strain evidence="4">CBS 339.88</strain>
    </source>
</reference>
<evidence type="ECO:0000256" key="1">
    <source>
        <dbReference type="SAM" id="MobiDB-lite"/>
    </source>
</evidence>
<protein>
    <submittedName>
        <fullName evidence="3">Uncharacterized protein</fullName>
    </submittedName>
</protein>
<organism evidence="3 4">
    <name type="scientific">Galerina marginata (strain CBS 339.88)</name>
    <dbReference type="NCBI Taxonomy" id="685588"/>
    <lineage>
        <taxon>Eukaryota</taxon>
        <taxon>Fungi</taxon>
        <taxon>Dikarya</taxon>
        <taxon>Basidiomycota</taxon>
        <taxon>Agaricomycotina</taxon>
        <taxon>Agaricomycetes</taxon>
        <taxon>Agaricomycetidae</taxon>
        <taxon>Agaricales</taxon>
        <taxon>Agaricineae</taxon>
        <taxon>Strophariaceae</taxon>
        <taxon>Galerina</taxon>
    </lineage>
</organism>
<keyword evidence="2" id="KW-0472">Membrane</keyword>
<gene>
    <name evidence="3" type="ORF">GALMADRAFT_243756</name>
</gene>
<feature type="region of interest" description="Disordered" evidence="1">
    <location>
        <begin position="1"/>
        <end position="27"/>
    </location>
</feature>
<dbReference type="STRING" id="685588.A0A067TID2"/>
<dbReference type="AlphaFoldDB" id="A0A067TID2"/>
<dbReference type="EMBL" id="KL142373">
    <property type="protein sequence ID" value="KDR79679.1"/>
    <property type="molecule type" value="Genomic_DNA"/>
</dbReference>
<proteinExistence type="predicted"/>
<dbReference type="Proteomes" id="UP000027222">
    <property type="component" value="Unassembled WGS sequence"/>
</dbReference>
<keyword evidence="2" id="KW-1133">Transmembrane helix</keyword>
<evidence type="ECO:0000313" key="4">
    <source>
        <dbReference type="Proteomes" id="UP000027222"/>
    </source>
</evidence>